<gene>
    <name evidence="1" type="ORF">BSAL_23625</name>
</gene>
<keyword evidence="2" id="KW-1185">Reference proteome</keyword>
<evidence type="ECO:0000313" key="1">
    <source>
        <dbReference type="EMBL" id="CUG89830.1"/>
    </source>
</evidence>
<organism evidence="1 2">
    <name type="scientific">Bodo saltans</name>
    <name type="common">Flagellated protozoan</name>
    <dbReference type="NCBI Taxonomy" id="75058"/>
    <lineage>
        <taxon>Eukaryota</taxon>
        <taxon>Discoba</taxon>
        <taxon>Euglenozoa</taxon>
        <taxon>Kinetoplastea</taxon>
        <taxon>Metakinetoplastina</taxon>
        <taxon>Eubodonida</taxon>
        <taxon>Bodonidae</taxon>
        <taxon>Bodo</taxon>
    </lineage>
</organism>
<dbReference type="OMA" id="FRMFALE"/>
<sequence length="233" mass="26450">MNFIPLYKQTNQQSVKKEQEHTKIMLRCARPLLVQSHQLKKSQHPDAGTRFGRHYNRSFIKYGFSGFGISTYTTKKNRTFKIRPTNAATAFGSMAVRDHVGAPLKVVPSRAATRDHMSNTTKSLSPHWRSFGLSDGGVLFVHPSHNQVMAWNQATLKKEAEATGLTSMDQWVNSRMQAIIAENTLESVTLSHWRKRHIWAMLKKQGGLYKRTSPMSNVEKGVFATLRGRQPEV</sequence>
<dbReference type="OrthoDB" id="269592at2759"/>
<evidence type="ECO:0000313" key="2">
    <source>
        <dbReference type="Proteomes" id="UP000051952"/>
    </source>
</evidence>
<dbReference type="VEuPathDB" id="TriTrypDB:BSAL_23625"/>
<accession>A0A0S4JKW3</accession>
<dbReference type="AlphaFoldDB" id="A0A0S4JKW3"/>
<proteinExistence type="predicted"/>
<dbReference type="Proteomes" id="UP000051952">
    <property type="component" value="Unassembled WGS sequence"/>
</dbReference>
<protein>
    <submittedName>
        <fullName evidence="1">Uncharacterized protein</fullName>
    </submittedName>
</protein>
<dbReference type="EMBL" id="CYKH01001772">
    <property type="protein sequence ID" value="CUG89830.1"/>
    <property type="molecule type" value="Genomic_DNA"/>
</dbReference>
<name>A0A0S4JKW3_BODSA</name>
<reference evidence="2" key="1">
    <citation type="submission" date="2015-09" db="EMBL/GenBank/DDBJ databases">
        <authorList>
            <consortium name="Pathogen Informatics"/>
        </authorList>
    </citation>
    <scope>NUCLEOTIDE SEQUENCE [LARGE SCALE GENOMIC DNA]</scope>
    <source>
        <strain evidence="2">Lake Konstanz</strain>
    </source>
</reference>